<reference evidence="2 4" key="2">
    <citation type="submission" date="2018-06" db="EMBL/GenBank/DDBJ databases">
        <authorList>
            <consortium name="Pathogen Informatics"/>
            <person name="Doyle S."/>
        </authorList>
    </citation>
    <scope>NUCLEOTIDE SEQUENCE [LARGE SCALE GENOMIC DNA]</scope>
    <source>
        <strain evidence="2 4">NCTC12437</strain>
    </source>
</reference>
<organism evidence="2 4">
    <name type="scientific">Legionella birminghamensis</name>
    <dbReference type="NCBI Taxonomy" id="28083"/>
    <lineage>
        <taxon>Bacteria</taxon>
        <taxon>Pseudomonadati</taxon>
        <taxon>Pseudomonadota</taxon>
        <taxon>Gammaproteobacteria</taxon>
        <taxon>Legionellales</taxon>
        <taxon>Legionellaceae</taxon>
        <taxon>Legionella</taxon>
    </lineage>
</organism>
<dbReference type="EMBL" id="LNXT01000013">
    <property type="protein sequence ID" value="KTC73812.1"/>
    <property type="molecule type" value="Genomic_DNA"/>
</dbReference>
<evidence type="ECO:0000313" key="1">
    <source>
        <dbReference type="EMBL" id="KTC73812.1"/>
    </source>
</evidence>
<dbReference type="STRING" id="28083.Lbir_1074"/>
<sequence length="131" mass="14844">MPLTHFNDAVPCKAFADVSAGIDGWSNEEAEIYQTAASTIRHFLDCNSVSEHRALIAETEKSYFYEMFVRNKPVWAGAVVFVDDADKNINSVTGMHNQLAPEHKLLTLLNRNERREVKNTMNFNKQLSSHS</sequence>
<gene>
    <name evidence="1" type="ORF">Lbir_1074</name>
    <name evidence="2" type="ORF">NCTC12437_00451</name>
</gene>
<name>A0A378I7H2_9GAMM</name>
<evidence type="ECO:0000313" key="2">
    <source>
        <dbReference type="EMBL" id="STX30690.1"/>
    </source>
</evidence>
<reference evidence="1 3" key="1">
    <citation type="submission" date="2015-11" db="EMBL/GenBank/DDBJ databases">
        <title>Genomic analysis of 38 Legionella species identifies large and diverse effector repertoires.</title>
        <authorList>
            <person name="Burstein D."/>
            <person name="Amaro F."/>
            <person name="Zusman T."/>
            <person name="Lifshitz Z."/>
            <person name="Cohen O."/>
            <person name="Gilbert J.A."/>
            <person name="Pupko T."/>
            <person name="Shuman H.A."/>
            <person name="Segal G."/>
        </authorList>
    </citation>
    <scope>NUCLEOTIDE SEQUENCE [LARGE SCALE GENOMIC DNA]</scope>
    <source>
        <strain evidence="1 3">CDC#1407-AL-14</strain>
    </source>
</reference>
<proteinExistence type="predicted"/>
<dbReference type="Proteomes" id="UP000054735">
    <property type="component" value="Unassembled WGS sequence"/>
</dbReference>
<accession>A0A378I7H2</accession>
<dbReference type="AlphaFoldDB" id="A0A378I7H2"/>
<evidence type="ECO:0000313" key="4">
    <source>
        <dbReference type="Proteomes" id="UP000255066"/>
    </source>
</evidence>
<evidence type="ECO:0000313" key="3">
    <source>
        <dbReference type="Proteomes" id="UP000054735"/>
    </source>
</evidence>
<dbReference type="Proteomes" id="UP000255066">
    <property type="component" value="Unassembled WGS sequence"/>
</dbReference>
<keyword evidence="3" id="KW-1185">Reference proteome</keyword>
<dbReference type="EMBL" id="UGNW01000001">
    <property type="protein sequence ID" value="STX30690.1"/>
    <property type="molecule type" value="Genomic_DNA"/>
</dbReference>
<dbReference type="RefSeq" id="WP_058523167.1">
    <property type="nucleotide sequence ID" value="NZ_CAAAHV010000037.1"/>
</dbReference>
<protein>
    <submittedName>
        <fullName evidence="2">Uncharacterized protein</fullName>
    </submittedName>
</protein>
<dbReference type="OrthoDB" id="5654404at2"/>